<dbReference type="InterPro" id="IPR020555">
    <property type="entry name" value="MECDP_synthase_CS"/>
</dbReference>
<keyword evidence="5 7" id="KW-0414">Isoprene biosynthesis</keyword>
<evidence type="ECO:0000313" key="10">
    <source>
        <dbReference type="EMBL" id="AGQ19503.1"/>
    </source>
</evidence>
<dbReference type="PANTHER" id="PTHR43181">
    <property type="entry name" value="2-C-METHYL-D-ERYTHRITOL 2,4-CYCLODIPHOSPHATE SYNTHASE, CHLOROPLASTIC"/>
    <property type="match status" value="1"/>
</dbReference>
<keyword evidence="6 7" id="KW-0456">Lyase</keyword>
<feature type="binding site" evidence="7">
    <location>
        <begin position="33"/>
        <end position="34"/>
    </location>
    <ligand>
        <name>4-CDP-2-C-methyl-D-erythritol 2-phosphate</name>
        <dbReference type="ChEBI" id="CHEBI:57919"/>
    </ligand>
</feature>
<dbReference type="UniPathway" id="UPA00056">
    <property type="reaction ID" value="UER00095"/>
</dbReference>
<dbReference type="GO" id="GO:0016114">
    <property type="term" value="P:terpenoid biosynthetic process"/>
    <property type="evidence" value="ECO:0007669"/>
    <property type="project" value="InterPro"/>
</dbReference>
<feature type="binding site" evidence="7">
    <location>
        <position position="41"/>
    </location>
    <ligand>
        <name>a divalent metal cation</name>
        <dbReference type="ChEBI" id="CHEBI:60240"/>
    </ligand>
</feature>
<dbReference type="Pfam" id="PF02542">
    <property type="entry name" value="YgbB"/>
    <property type="match status" value="1"/>
</dbReference>
<comment type="similarity">
    <text evidence="7 8">Belongs to the IspF family.</text>
</comment>
<feature type="binding site" evidence="7">
    <location>
        <position position="10"/>
    </location>
    <ligand>
        <name>a divalent metal cation</name>
        <dbReference type="ChEBI" id="CHEBI:60240"/>
    </ligand>
</feature>
<dbReference type="AlphaFoldDB" id="S5DPI9"/>
<protein>
    <recommendedName>
        <fullName evidence="3 7">2-C-methyl-D-erythritol 2,4-cyclodiphosphate synthase</fullName>
        <shortName evidence="7">MECDP-synthase</shortName>
        <shortName evidence="7">MECPP-synthase</shortName>
        <shortName evidence="7">MECPS</shortName>
        <ecNumber evidence="3 7">4.6.1.12</ecNumber>
    </recommendedName>
</protein>
<comment type="subunit">
    <text evidence="7">Homotrimer.</text>
</comment>
<dbReference type="InterPro" id="IPR036571">
    <property type="entry name" value="MECDP_synthase_sf"/>
</dbReference>
<dbReference type="SUPFAM" id="SSF69765">
    <property type="entry name" value="IpsF-like"/>
    <property type="match status" value="1"/>
</dbReference>
<dbReference type="GO" id="GO:0008685">
    <property type="term" value="F:2-C-methyl-D-erythritol 2,4-cyclodiphosphate synthase activity"/>
    <property type="evidence" value="ECO:0007669"/>
    <property type="project" value="UniProtKB-UniRule"/>
</dbReference>
<feature type="domain" description="2-C-methyl-D-erythritol 2,4-cyclodiphosphate synthase" evidence="9">
    <location>
        <begin position="1"/>
        <end position="153"/>
    </location>
</feature>
<comment type="cofactor">
    <cofactor evidence="7">
        <name>a divalent metal cation</name>
        <dbReference type="ChEBI" id="CHEBI:60240"/>
    </cofactor>
    <text evidence="7">Binds 1 divalent metal cation per subunit.</text>
</comment>
<dbReference type="InterPro" id="IPR003526">
    <property type="entry name" value="MECDP_synthase"/>
</dbReference>
<comment type="caution">
    <text evidence="7">Lacks conserved residue(s) required for the propagation of feature annotation.</text>
</comment>
<dbReference type="EMBL" id="KC811133">
    <property type="protein sequence ID" value="AGQ19503.1"/>
    <property type="molecule type" value="Genomic_DNA"/>
</dbReference>
<feature type="binding site" evidence="7">
    <location>
        <position position="8"/>
    </location>
    <ligand>
        <name>a divalent metal cation</name>
        <dbReference type="ChEBI" id="CHEBI:60240"/>
    </ligand>
</feature>
<comment type="function">
    <text evidence="7">Involved in the biosynthesis of isopentenyl diphosphate (IPP) and dimethylallyl diphosphate (DMAPP), two major building blocks of isoprenoid compounds. Catalyzes the conversion of 4-diphosphocytidyl-2-C-methyl-D-erythritol 2-phosphate (CDP-ME2P) to 2-C-methyl-D-erythritol 2,4-cyclodiphosphate (ME-CPP) with a corresponding release of cytidine 5-monophosphate (CMP).</text>
</comment>
<dbReference type="CDD" id="cd00554">
    <property type="entry name" value="MECDP_synthase"/>
    <property type="match status" value="1"/>
</dbReference>
<dbReference type="PROSITE" id="PS01350">
    <property type="entry name" value="ISPF"/>
    <property type="match status" value="1"/>
</dbReference>
<gene>
    <name evidence="7" type="primary">ispF</name>
</gene>
<feature type="binding site" evidence="7">
    <location>
        <begin position="8"/>
        <end position="10"/>
    </location>
    <ligand>
        <name>4-CDP-2-C-methyl-D-erythritol 2-phosphate</name>
        <dbReference type="ChEBI" id="CHEBI:57919"/>
    </ligand>
</feature>
<dbReference type="PANTHER" id="PTHR43181:SF1">
    <property type="entry name" value="2-C-METHYL-D-ERYTHRITOL 2,4-CYCLODIPHOSPHATE SYNTHASE, CHLOROPLASTIC"/>
    <property type="match status" value="1"/>
</dbReference>
<evidence type="ECO:0000256" key="7">
    <source>
        <dbReference type="HAMAP-Rule" id="MF_00107"/>
    </source>
</evidence>
<comment type="catalytic activity">
    <reaction evidence="1 7 8">
        <text>4-CDP-2-C-methyl-D-erythritol 2-phosphate = 2-C-methyl-D-erythritol 2,4-cyclic diphosphate + CMP</text>
        <dbReference type="Rhea" id="RHEA:23864"/>
        <dbReference type="ChEBI" id="CHEBI:57919"/>
        <dbReference type="ChEBI" id="CHEBI:58483"/>
        <dbReference type="ChEBI" id="CHEBI:60377"/>
        <dbReference type="EC" id="4.6.1.12"/>
    </reaction>
</comment>
<keyword evidence="4 7" id="KW-0479">Metal-binding</keyword>
<reference evidence="10" key="1">
    <citation type="journal article" date="2013" name="Sci. Rep.">
        <title>Metagenomics uncovers a new group of low GC and ultra-small marine Actinobacteria.</title>
        <authorList>
            <person name="Ghai R."/>
            <person name="Mizuno C.M."/>
            <person name="Picazo A."/>
            <person name="Camacho A."/>
            <person name="Rodriguez-Valera F."/>
        </authorList>
    </citation>
    <scope>NUCLEOTIDE SEQUENCE</scope>
</reference>
<evidence type="ECO:0000256" key="8">
    <source>
        <dbReference type="RuleBase" id="RU004395"/>
    </source>
</evidence>
<evidence type="ECO:0000256" key="2">
    <source>
        <dbReference type="ARBA" id="ARBA00004709"/>
    </source>
</evidence>
<proteinExistence type="inferred from homology"/>
<evidence type="ECO:0000256" key="4">
    <source>
        <dbReference type="ARBA" id="ARBA00022723"/>
    </source>
</evidence>
<dbReference type="GO" id="GO:0019288">
    <property type="term" value="P:isopentenyl diphosphate biosynthetic process, methylerythritol 4-phosphate pathway"/>
    <property type="evidence" value="ECO:0007669"/>
    <property type="project" value="UniProtKB-UniRule"/>
</dbReference>
<evidence type="ECO:0000256" key="6">
    <source>
        <dbReference type="ARBA" id="ARBA00023239"/>
    </source>
</evidence>
<feature type="binding site" evidence="7">
    <location>
        <begin position="55"/>
        <end position="57"/>
    </location>
    <ligand>
        <name>4-CDP-2-C-methyl-D-erythritol 2-phosphate</name>
        <dbReference type="ChEBI" id="CHEBI:57919"/>
    </ligand>
</feature>
<dbReference type="NCBIfam" id="TIGR00151">
    <property type="entry name" value="ispF"/>
    <property type="match status" value="1"/>
</dbReference>
<evidence type="ECO:0000256" key="5">
    <source>
        <dbReference type="ARBA" id="ARBA00023229"/>
    </source>
</evidence>
<organism evidence="10">
    <name type="scientific">Candidatus Actinomarina minuta</name>
    <dbReference type="NCBI Taxonomy" id="1389454"/>
    <lineage>
        <taxon>Bacteria</taxon>
        <taxon>Bacillati</taxon>
        <taxon>Actinomycetota</taxon>
        <taxon>Actinomycetes</taxon>
        <taxon>Candidatus Actinomarinidae</taxon>
        <taxon>Candidatus Actinomarinales</taxon>
        <taxon>Candidatus Actinomarineae</taxon>
        <taxon>Candidatus Actinomarinaceae</taxon>
        <taxon>Candidatus Actinomarina</taxon>
    </lineage>
</organism>
<feature type="site" description="Transition state stabilizer" evidence="7">
    <location>
        <position position="132"/>
    </location>
</feature>
<sequence length="156" mass="17163">MLIGHGWDLHQHSKDEKLILGGVEFDEDGFTGHSDGDILLHALCDGLLGATGKKDLGYYFPSNDSTPKNIPSTEILSEVLNIIDYQNLKLINLDITIVTQKFNVQEKARKIQENLSNLLNISKDLLNIKGKSSDDYGLIGDEKASLAIVSLLIEDA</sequence>
<feature type="site" description="Transition state stabilizer" evidence="7">
    <location>
        <position position="33"/>
    </location>
</feature>
<name>S5DPI9_9ACTN</name>
<evidence type="ECO:0000259" key="9">
    <source>
        <dbReference type="Pfam" id="PF02542"/>
    </source>
</evidence>
<dbReference type="GO" id="GO:0046872">
    <property type="term" value="F:metal ion binding"/>
    <property type="evidence" value="ECO:0007669"/>
    <property type="project" value="UniProtKB-KW"/>
</dbReference>
<dbReference type="Gene3D" id="3.30.1330.50">
    <property type="entry name" value="2-C-methyl-D-erythritol 2,4-cyclodiphosphate synthase"/>
    <property type="match status" value="1"/>
</dbReference>
<dbReference type="EC" id="4.6.1.12" evidence="3 7"/>
<evidence type="ECO:0000256" key="3">
    <source>
        <dbReference type="ARBA" id="ARBA00012579"/>
    </source>
</evidence>
<evidence type="ECO:0000256" key="1">
    <source>
        <dbReference type="ARBA" id="ARBA00000200"/>
    </source>
</evidence>
<comment type="pathway">
    <text evidence="2 7">Isoprenoid biosynthesis; isopentenyl diphosphate biosynthesis via DXP pathway; isopentenyl diphosphate from 1-deoxy-D-xylulose 5-phosphate: step 4/6.</text>
</comment>
<dbReference type="HAMAP" id="MF_00107">
    <property type="entry name" value="IspF"/>
    <property type="match status" value="1"/>
</dbReference>
<accession>S5DPI9</accession>